<feature type="region of interest" description="Disordered" evidence="1">
    <location>
        <begin position="208"/>
        <end position="253"/>
    </location>
</feature>
<gene>
    <name evidence="2" type="ORF">OBRU01_11782</name>
</gene>
<dbReference type="STRING" id="104452.A0A0L7LB85"/>
<evidence type="ECO:0000256" key="1">
    <source>
        <dbReference type="SAM" id="MobiDB-lite"/>
    </source>
</evidence>
<sequence>MYWDIMFLTHDNLRRMRKEPQVLGLRYRGLSNGVENDQNSANLQAPEAPHKRLSTSSTTSNQSYDSNVEYAVPKTTYNQRNNRMSDVTETDHTYAPKTTNPLFGVNAASHYAPGTVPAPSHEAVNDLTKHYERRDVPNGVRKAPEGQDNDAYKAEDAVDGRKEMIVSPNQIAIAESGMATYTTDNNGKINVHVTVMINAGTLADLKKQRSQIRTNGSPVENSLASTNNHSMNSLPETKDMPIQLNPLSLSPSS</sequence>
<feature type="non-terminal residue" evidence="2">
    <location>
        <position position="253"/>
    </location>
</feature>
<dbReference type="AlphaFoldDB" id="A0A0L7LB85"/>
<feature type="region of interest" description="Disordered" evidence="1">
    <location>
        <begin position="36"/>
        <end position="63"/>
    </location>
</feature>
<proteinExistence type="predicted"/>
<feature type="compositionally biased region" description="Polar residues" evidence="1">
    <location>
        <begin position="54"/>
        <end position="63"/>
    </location>
</feature>
<feature type="compositionally biased region" description="Polar residues" evidence="1">
    <location>
        <begin position="211"/>
        <end position="235"/>
    </location>
</feature>
<accession>A0A0L7LB85</accession>
<keyword evidence="3" id="KW-1185">Reference proteome</keyword>
<dbReference type="Proteomes" id="UP000037510">
    <property type="component" value="Unassembled WGS sequence"/>
</dbReference>
<evidence type="ECO:0000313" key="3">
    <source>
        <dbReference type="Proteomes" id="UP000037510"/>
    </source>
</evidence>
<name>A0A0L7LB85_OPEBR</name>
<comment type="caution">
    <text evidence="2">The sequence shown here is derived from an EMBL/GenBank/DDBJ whole genome shotgun (WGS) entry which is preliminary data.</text>
</comment>
<organism evidence="2 3">
    <name type="scientific">Operophtera brumata</name>
    <name type="common">Winter moth</name>
    <name type="synonym">Phalaena brumata</name>
    <dbReference type="NCBI Taxonomy" id="104452"/>
    <lineage>
        <taxon>Eukaryota</taxon>
        <taxon>Metazoa</taxon>
        <taxon>Ecdysozoa</taxon>
        <taxon>Arthropoda</taxon>
        <taxon>Hexapoda</taxon>
        <taxon>Insecta</taxon>
        <taxon>Pterygota</taxon>
        <taxon>Neoptera</taxon>
        <taxon>Endopterygota</taxon>
        <taxon>Lepidoptera</taxon>
        <taxon>Glossata</taxon>
        <taxon>Ditrysia</taxon>
        <taxon>Geometroidea</taxon>
        <taxon>Geometridae</taxon>
        <taxon>Larentiinae</taxon>
        <taxon>Operophtera</taxon>
    </lineage>
</organism>
<evidence type="ECO:0000313" key="2">
    <source>
        <dbReference type="EMBL" id="KOB72753.1"/>
    </source>
</evidence>
<dbReference type="EMBL" id="JTDY01001838">
    <property type="protein sequence ID" value="KOB72753.1"/>
    <property type="molecule type" value="Genomic_DNA"/>
</dbReference>
<reference evidence="2 3" key="1">
    <citation type="journal article" date="2015" name="Genome Biol. Evol.">
        <title>The genome of winter moth (Operophtera brumata) provides a genomic perspective on sexual dimorphism and phenology.</title>
        <authorList>
            <person name="Derks M.F."/>
            <person name="Smit S."/>
            <person name="Salis L."/>
            <person name="Schijlen E."/>
            <person name="Bossers A."/>
            <person name="Mateman C."/>
            <person name="Pijl A.S."/>
            <person name="de Ridder D."/>
            <person name="Groenen M.A."/>
            <person name="Visser M.E."/>
            <person name="Megens H.J."/>
        </authorList>
    </citation>
    <scope>NUCLEOTIDE SEQUENCE [LARGE SCALE GENOMIC DNA]</scope>
    <source>
        <strain evidence="2">WM2013NL</strain>
        <tissue evidence="2">Head and thorax</tissue>
    </source>
</reference>
<protein>
    <submittedName>
        <fullName evidence="2">Protein phosphatase 1 regulatory subunit 16A</fullName>
    </submittedName>
</protein>